<reference evidence="1" key="1">
    <citation type="submission" date="2019-02" db="EMBL/GenBank/DDBJ databases">
        <authorList>
            <person name="Gruber-Vodicka R. H."/>
            <person name="Seah K. B. B."/>
        </authorList>
    </citation>
    <scope>NUCLEOTIDE SEQUENCE</scope>
    <source>
        <strain evidence="1">BECK_BZ164</strain>
    </source>
</reference>
<gene>
    <name evidence="1" type="ORF">BECKFM1743B_GA0114221_103723</name>
</gene>
<protein>
    <submittedName>
        <fullName evidence="1">Uncharacterized protein</fullName>
    </submittedName>
</protein>
<name>A0A450WET5_9GAMM</name>
<organism evidence="1">
    <name type="scientific">Candidatus Kentrum sp. FM</name>
    <dbReference type="NCBI Taxonomy" id="2126340"/>
    <lineage>
        <taxon>Bacteria</taxon>
        <taxon>Pseudomonadati</taxon>
        <taxon>Pseudomonadota</taxon>
        <taxon>Gammaproteobacteria</taxon>
        <taxon>Candidatus Kentrum</taxon>
    </lineage>
</organism>
<dbReference type="EMBL" id="CAADFL010000372">
    <property type="protein sequence ID" value="VFK15481.1"/>
    <property type="molecule type" value="Genomic_DNA"/>
</dbReference>
<evidence type="ECO:0000313" key="1">
    <source>
        <dbReference type="EMBL" id="VFK15481.1"/>
    </source>
</evidence>
<proteinExistence type="predicted"/>
<dbReference type="AlphaFoldDB" id="A0A450WET5"/>
<accession>A0A450WET5</accession>
<sequence length="60" mass="7215">MSTKNTKRHEKGNYLPYTTIRRFLVFLVRFSCSHFHKVLVRYRYRDSLSLSILSGLFDSE</sequence>